<dbReference type="Proteomes" id="UP000199584">
    <property type="component" value="Unassembled WGS sequence"/>
</dbReference>
<dbReference type="OrthoDB" id="9784302at2"/>
<evidence type="ECO:0000313" key="2">
    <source>
        <dbReference type="EMBL" id="SFQ99581.1"/>
    </source>
</evidence>
<dbReference type="Pfam" id="PF20229">
    <property type="entry name" value="ChrB_N"/>
    <property type="match status" value="1"/>
</dbReference>
<organism evidence="2 3">
    <name type="scientific">Desulfoscipio geothermicus DSM 3669</name>
    <dbReference type="NCBI Taxonomy" id="1121426"/>
    <lineage>
        <taxon>Bacteria</taxon>
        <taxon>Bacillati</taxon>
        <taxon>Bacillota</taxon>
        <taxon>Clostridia</taxon>
        <taxon>Eubacteriales</taxon>
        <taxon>Desulfallaceae</taxon>
        <taxon>Desulfoscipio</taxon>
    </lineage>
</organism>
<dbReference type="AlphaFoldDB" id="A0A1I6D2H8"/>
<sequence length="177" mass="21162">MEWLILIYKIPAEPSRYRASVWRKIKEIGAVYLQNSVCILPFNKKTERVFRKIKNEIENYGGEGYLIKADFIGPENKIINLFNDTRDEEYAEIIEKCHDFFYELDAEAKAAHFTYAELEENEEDLKKLYNWFEKVRERDYFTSFLQEKTYQLLASCRACLDNFGDQVFAREDMDNID</sequence>
<dbReference type="InterPro" id="IPR046858">
    <property type="entry name" value="ChrB_N"/>
</dbReference>
<keyword evidence="3" id="KW-1185">Reference proteome</keyword>
<evidence type="ECO:0000259" key="1">
    <source>
        <dbReference type="Pfam" id="PF20229"/>
    </source>
</evidence>
<feature type="domain" description="ChrB N-terminal" evidence="1">
    <location>
        <begin position="18"/>
        <end position="171"/>
    </location>
</feature>
<dbReference type="EMBL" id="FOYM01000004">
    <property type="protein sequence ID" value="SFQ99581.1"/>
    <property type="molecule type" value="Genomic_DNA"/>
</dbReference>
<gene>
    <name evidence="2" type="ORF">SAMN05660706_104133</name>
</gene>
<evidence type="ECO:0000313" key="3">
    <source>
        <dbReference type="Proteomes" id="UP000199584"/>
    </source>
</evidence>
<accession>A0A1I6D2H8</accession>
<reference evidence="3" key="1">
    <citation type="submission" date="2016-10" db="EMBL/GenBank/DDBJ databases">
        <authorList>
            <person name="Varghese N."/>
            <person name="Submissions S."/>
        </authorList>
    </citation>
    <scope>NUCLEOTIDE SEQUENCE [LARGE SCALE GENOMIC DNA]</scope>
    <source>
        <strain evidence="3">DSM 3669</strain>
    </source>
</reference>
<dbReference type="RefSeq" id="WP_092482130.1">
    <property type="nucleotide sequence ID" value="NZ_FOYM01000004.1"/>
</dbReference>
<protein>
    <recommendedName>
        <fullName evidence="1">ChrB N-terminal domain-containing protein</fullName>
    </recommendedName>
</protein>
<proteinExistence type="predicted"/>
<name>A0A1I6D2H8_9FIRM</name>